<reference evidence="2 3" key="1">
    <citation type="submission" date="2020-08" db="EMBL/GenBank/DDBJ databases">
        <title>Cohnella phylogeny.</title>
        <authorList>
            <person name="Dunlap C."/>
        </authorList>
    </citation>
    <scope>NUCLEOTIDE SEQUENCE [LARGE SCALE GENOMIC DNA]</scope>
    <source>
        <strain evidence="2 3">DSM 103658</strain>
    </source>
</reference>
<dbReference type="AlphaFoldDB" id="A0A841T5E1"/>
<dbReference type="Proteomes" id="UP000574133">
    <property type="component" value="Unassembled WGS sequence"/>
</dbReference>
<protein>
    <submittedName>
        <fullName evidence="2">Uncharacterized protein</fullName>
    </submittedName>
</protein>
<sequence length="235" mass="25205">MRKQSLKKSLLSVLTIVAVSTSLTGVASAASNDTSTPTPFVSGFTANTTFVSANDALTDVTTISSDVPIESYTVKEITAEEFAQRTGRSLAQLEPKTLTKASTATYQYREYGFSISLGGNITARAGVLVQLEQLMMGASVVYRINFNDTDSAYISPGSGGHFQIYKNYASSIPESDTQFVFAVSGYAETAVVEEFSTETGLTIGELVNIGWSYSSTSSSTTYYRKNFSASARFTV</sequence>
<evidence type="ECO:0000313" key="2">
    <source>
        <dbReference type="EMBL" id="MBB6676534.1"/>
    </source>
</evidence>
<gene>
    <name evidence="2" type="ORF">H4Q31_04240</name>
</gene>
<name>A0A841T5E1_9BACL</name>
<proteinExistence type="predicted"/>
<dbReference type="RefSeq" id="WP_185177824.1">
    <property type="nucleotide sequence ID" value="NZ_CBCSEP010000001.1"/>
</dbReference>
<dbReference type="EMBL" id="JACJVN010000018">
    <property type="protein sequence ID" value="MBB6676534.1"/>
    <property type="molecule type" value="Genomic_DNA"/>
</dbReference>
<keyword evidence="1" id="KW-0732">Signal</keyword>
<comment type="caution">
    <text evidence="2">The sequence shown here is derived from an EMBL/GenBank/DDBJ whole genome shotgun (WGS) entry which is preliminary data.</text>
</comment>
<feature type="chain" id="PRO_5032457345" evidence="1">
    <location>
        <begin position="30"/>
        <end position="235"/>
    </location>
</feature>
<accession>A0A841T5E1</accession>
<evidence type="ECO:0000256" key="1">
    <source>
        <dbReference type="SAM" id="SignalP"/>
    </source>
</evidence>
<organism evidence="2 3">
    <name type="scientific">Cohnella lubricantis</name>
    <dbReference type="NCBI Taxonomy" id="2163172"/>
    <lineage>
        <taxon>Bacteria</taxon>
        <taxon>Bacillati</taxon>
        <taxon>Bacillota</taxon>
        <taxon>Bacilli</taxon>
        <taxon>Bacillales</taxon>
        <taxon>Paenibacillaceae</taxon>
        <taxon>Cohnella</taxon>
    </lineage>
</organism>
<feature type="signal peptide" evidence="1">
    <location>
        <begin position="1"/>
        <end position="29"/>
    </location>
</feature>
<evidence type="ECO:0000313" key="3">
    <source>
        <dbReference type="Proteomes" id="UP000574133"/>
    </source>
</evidence>
<keyword evidence="3" id="KW-1185">Reference proteome</keyword>